<evidence type="ECO:0000256" key="1">
    <source>
        <dbReference type="ARBA" id="ARBA00022741"/>
    </source>
</evidence>
<dbReference type="GO" id="GO:0003924">
    <property type="term" value="F:GTPase activity"/>
    <property type="evidence" value="ECO:0007669"/>
    <property type="project" value="InterPro"/>
</dbReference>
<name>A0A8S9ZR69_9BILA</name>
<dbReference type="EMBL" id="JABEBT010000036">
    <property type="protein sequence ID" value="KAF7635910.1"/>
    <property type="molecule type" value="Genomic_DNA"/>
</dbReference>
<protein>
    <submittedName>
        <fullName evidence="3">Uncharacterized protein</fullName>
    </submittedName>
</protein>
<dbReference type="InterPro" id="IPR001806">
    <property type="entry name" value="Small_GTPase"/>
</dbReference>
<dbReference type="Proteomes" id="UP000605970">
    <property type="component" value="Unassembled WGS sequence"/>
</dbReference>
<dbReference type="InterPro" id="IPR003578">
    <property type="entry name" value="Small_GTPase_Rho"/>
</dbReference>
<dbReference type="GO" id="GO:0005525">
    <property type="term" value="F:GTP binding"/>
    <property type="evidence" value="ECO:0007669"/>
    <property type="project" value="UniProtKB-KW"/>
</dbReference>
<dbReference type="Pfam" id="PF00071">
    <property type="entry name" value="Ras"/>
    <property type="match status" value="1"/>
</dbReference>
<evidence type="ECO:0000313" key="4">
    <source>
        <dbReference type="Proteomes" id="UP000605970"/>
    </source>
</evidence>
<dbReference type="PROSITE" id="PS51420">
    <property type="entry name" value="RHO"/>
    <property type="match status" value="1"/>
</dbReference>
<dbReference type="Gene3D" id="3.40.50.300">
    <property type="entry name" value="P-loop containing nucleotide triphosphate hydrolases"/>
    <property type="match status" value="1"/>
</dbReference>
<dbReference type="PRINTS" id="PR00449">
    <property type="entry name" value="RASTRNSFRMNG"/>
</dbReference>
<sequence length="210" mass="24858">MSKNQKLISSTSEQIQQKFNYQINSKNNLLNILLLGDEYSDKNKLICTYMNIFFPEQHKNNCLFFEHTINTIIKEIPTTIRIWDLYGQPCYDKLRYLAYKQINFDVFIVCFSVVNPQTLENVKNIWLPEIKRKCPNTPFLLVGTQIELRTDKKTYDNLQLKGQLPITYSFGLKLAKKFKAKNYFEISTDRRQGLFELFEEIIIIAINNNF</sequence>
<dbReference type="PANTHER" id="PTHR24072">
    <property type="entry name" value="RHO FAMILY GTPASE"/>
    <property type="match status" value="1"/>
</dbReference>
<comment type="caution">
    <text evidence="3">The sequence shown here is derived from an EMBL/GenBank/DDBJ whole genome shotgun (WGS) entry which is preliminary data.</text>
</comment>
<dbReference type="SUPFAM" id="SSF52540">
    <property type="entry name" value="P-loop containing nucleoside triphosphate hydrolases"/>
    <property type="match status" value="1"/>
</dbReference>
<evidence type="ECO:0000256" key="2">
    <source>
        <dbReference type="ARBA" id="ARBA00023134"/>
    </source>
</evidence>
<organism evidence="3 4">
    <name type="scientific">Meloidogyne graminicola</name>
    <dbReference type="NCBI Taxonomy" id="189291"/>
    <lineage>
        <taxon>Eukaryota</taxon>
        <taxon>Metazoa</taxon>
        <taxon>Ecdysozoa</taxon>
        <taxon>Nematoda</taxon>
        <taxon>Chromadorea</taxon>
        <taxon>Rhabditida</taxon>
        <taxon>Tylenchina</taxon>
        <taxon>Tylenchomorpha</taxon>
        <taxon>Tylenchoidea</taxon>
        <taxon>Meloidogynidae</taxon>
        <taxon>Meloidogyninae</taxon>
        <taxon>Meloidogyne</taxon>
    </lineage>
</organism>
<dbReference type="GO" id="GO:0007264">
    <property type="term" value="P:small GTPase-mediated signal transduction"/>
    <property type="evidence" value="ECO:0007669"/>
    <property type="project" value="InterPro"/>
</dbReference>
<gene>
    <name evidence="3" type="ORF">Mgra_00004630</name>
</gene>
<reference evidence="3" key="1">
    <citation type="journal article" date="2020" name="Ecol. Evol.">
        <title>Genome structure and content of the rice root-knot nematode (Meloidogyne graminicola).</title>
        <authorList>
            <person name="Phan N.T."/>
            <person name="Danchin E.G.J."/>
            <person name="Klopp C."/>
            <person name="Perfus-Barbeoch L."/>
            <person name="Kozlowski D.K."/>
            <person name="Koutsovoulos G.D."/>
            <person name="Lopez-Roques C."/>
            <person name="Bouchez O."/>
            <person name="Zahm M."/>
            <person name="Besnard G."/>
            <person name="Bellafiore S."/>
        </authorList>
    </citation>
    <scope>NUCLEOTIDE SEQUENCE</scope>
    <source>
        <strain evidence="3">VN-18</strain>
    </source>
</reference>
<keyword evidence="1" id="KW-0547">Nucleotide-binding</keyword>
<proteinExistence type="predicted"/>
<dbReference type="SMART" id="SM00174">
    <property type="entry name" value="RHO"/>
    <property type="match status" value="1"/>
</dbReference>
<dbReference type="OrthoDB" id="25896at2759"/>
<keyword evidence="4" id="KW-1185">Reference proteome</keyword>
<evidence type="ECO:0000313" key="3">
    <source>
        <dbReference type="EMBL" id="KAF7635910.1"/>
    </source>
</evidence>
<keyword evidence="2" id="KW-0342">GTP-binding</keyword>
<dbReference type="InterPro" id="IPR027417">
    <property type="entry name" value="P-loop_NTPase"/>
</dbReference>
<dbReference type="AlphaFoldDB" id="A0A8S9ZR69"/>
<accession>A0A8S9ZR69</accession>